<keyword evidence="1" id="KW-0472">Membrane</keyword>
<dbReference type="InterPro" id="IPR052967">
    <property type="entry name" value="Stress_Response_Assoc"/>
</dbReference>
<gene>
    <name evidence="3" type="ordered locus">glr2752</name>
</gene>
<dbReference type="KEGG" id="gvi:glr2752"/>
<proteinExistence type="predicted"/>
<dbReference type="EMBL" id="BA000045">
    <property type="protein sequence ID" value="BAC90693.1"/>
    <property type="molecule type" value="Genomic_DNA"/>
</dbReference>
<sequence>MGQRLIAGLFAKREAAEQAVRDLQEAGFGEEQIGVAFPGESAASDSKQFQDLPTVTATGGAVGGGVLGGLLGLLAGIGVLSVPGVGPMVAGGLLASVFAGLGLGAAGGSLLGALVGTGFSEAEAQHLESGVRSGASLVTIRSGGRVLEALAILERNGADTGPRAVSQPPLPFSAAEAPFIETDSPKQERLELLTERAFIRKERVYLGEITVRKETITELRTIEVPVTREELVVERRPTTESGAVAPVEEVVRIVLSEEQVSYQTRKVLKEAVSIEWHTTIEKKQIEVTLQREELRFDVEGKARVGTVDIPEAGEVDSASV</sequence>
<keyword evidence="1" id="KW-0812">Transmembrane</keyword>
<dbReference type="EnsemblBacteria" id="BAC90693">
    <property type="protein sequence ID" value="BAC90693"/>
    <property type="gene ID" value="BAC90693"/>
</dbReference>
<feature type="transmembrane region" description="Helical" evidence="1">
    <location>
        <begin position="61"/>
        <end position="80"/>
    </location>
</feature>
<keyword evidence="4" id="KW-1185">Reference proteome</keyword>
<reference evidence="3 4" key="2">
    <citation type="journal article" date="2003" name="DNA Res.">
        <title>Complete genome structure of Gloeobacter violaceus PCC 7421, a cyanobacterium that lacks thylakoids (supplement).</title>
        <authorList>
            <person name="Nakamura Y."/>
            <person name="Kaneko T."/>
            <person name="Sato S."/>
            <person name="Mimuro M."/>
            <person name="Miyashita H."/>
            <person name="Tsuchiya T."/>
            <person name="Sasamoto S."/>
            <person name="Watanabe A."/>
            <person name="Kawashima K."/>
            <person name="Kishida Y."/>
            <person name="Kiyokawa C."/>
            <person name="Kohara M."/>
            <person name="Matsumoto M."/>
            <person name="Matsuno A."/>
            <person name="Nakazaki N."/>
            <person name="Shimpo S."/>
            <person name="Takeuchi C."/>
            <person name="Yamada M."/>
            <person name="Tabata S."/>
        </authorList>
    </citation>
    <scope>NUCLEOTIDE SEQUENCE [LARGE SCALE GENOMIC DNA]</scope>
    <source>
        <strain evidence="4">ATCC 29082 / PCC 7421</strain>
    </source>
</reference>
<name>Q7NGY5_GLOVI</name>
<dbReference type="PANTHER" id="PTHR38463:SF1">
    <property type="entry name" value="STRESS RESPONSE PROTEIN YSNF"/>
    <property type="match status" value="1"/>
</dbReference>
<keyword evidence="1" id="KW-1133">Transmembrane helix</keyword>
<evidence type="ECO:0000313" key="3">
    <source>
        <dbReference type="EMBL" id="BAC90693.1"/>
    </source>
</evidence>
<dbReference type="InParanoid" id="Q7NGY5"/>
<dbReference type="NCBIfam" id="TIGR02271">
    <property type="entry name" value="YsnF/AvaK domain"/>
    <property type="match status" value="1"/>
</dbReference>
<feature type="transmembrane region" description="Helical" evidence="1">
    <location>
        <begin position="92"/>
        <end position="115"/>
    </location>
</feature>
<dbReference type="Pfam" id="PF09557">
    <property type="entry name" value="DUF2382"/>
    <property type="match status" value="1"/>
</dbReference>
<dbReference type="HOGENOM" id="CLU_059182_1_0_3"/>
<protein>
    <submittedName>
        <fullName evidence="3">Glr2752 protein</fullName>
    </submittedName>
</protein>
<evidence type="ECO:0000256" key="1">
    <source>
        <dbReference type="SAM" id="Phobius"/>
    </source>
</evidence>
<dbReference type="eggNOG" id="COG3861">
    <property type="taxonomic scope" value="Bacteria"/>
</dbReference>
<dbReference type="OrthoDB" id="160040at2"/>
<evidence type="ECO:0000313" key="4">
    <source>
        <dbReference type="Proteomes" id="UP000000557"/>
    </source>
</evidence>
<organism evidence="3 4">
    <name type="scientific">Gloeobacter violaceus (strain ATCC 29082 / PCC 7421)</name>
    <dbReference type="NCBI Taxonomy" id="251221"/>
    <lineage>
        <taxon>Bacteria</taxon>
        <taxon>Bacillati</taxon>
        <taxon>Cyanobacteriota</taxon>
        <taxon>Cyanophyceae</taxon>
        <taxon>Gloeobacterales</taxon>
        <taxon>Gloeobacteraceae</taxon>
        <taxon>Gloeobacter</taxon>
    </lineage>
</organism>
<dbReference type="STRING" id="251221.gene:10760255"/>
<dbReference type="AlphaFoldDB" id="Q7NGY5"/>
<dbReference type="PANTHER" id="PTHR38463">
    <property type="entry name" value="STRESS RESPONSE PROTEIN YSNF"/>
    <property type="match status" value="1"/>
</dbReference>
<evidence type="ECO:0000259" key="2">
    <source>
        <dbReference type="Pfam" id="PF09557"/>
    </source>
</evidence>
<dbReference type="PATRIC" id="fig|251221.4.peg.2779"/>
<accession>Q7NGY5</accession>
<dbReference type="Proteomes" id="UP000000557">
    <property type="component" value="Chromosome"/>
</dbReference>
<feature type="domain" description="DUF2382" evidence="2">
    <location>
        <begin position="190"/>
        <end position="295"/>
    </location>
</feature>
<dbReference type="InterPro" id="IPR019060">
    <property type="entry name" value="DUF2382"/>
</dbReference>
<reference evidence="3 4" key="1">
    <citation type="journal article" date="2003" name="DNA Res.">
        <title>Complete genome structure of Gloeobacter violaceus PCC 7421, a cyanobacterium that lacks thylakoids.</title>
        <authorList>
            <person name="Nakamura Y."/>
            <person name="Kaneko T."/>
            <person name="Sato S."/>
            <person name="Mimuro M."/>
            <person name="Miyashita H."/>
            <person name="Tsuchiya T."/>
            <person name="Sasamoto S."/>
            <person name="Watanabe A."/>
            <person name="Kawashima K."/>
            <person name="Kishida Y."/>
            <person name="Kiyokawa C."/>
            <person name="Kohara M."/>
            <person name="Matsumoto M."/>
            <person name="Matsuno A."/>
            <person name="Nakazaki N."/>
            <person name="Shimpo S."/>
            <person name="Takeuchi C."/>
            <person name="Yamada M."/>
            <person name="Tabata S."/>
        </authorList>
    </citation>
    <scope>NUCLEOTIDE SEQUENCE [LARGE SCALE GENOMIC DNA]</scope>
    <source>
        <strain evidence="4">ATCC 29082 / PCC 7421</strain>
    </source>
</reference>